<comment type="subunit">
    <text evidence="3">Homodimer.</text>
</comment>
<name>C2JUU1_LACRM</name>
<evidence type="ECO:0000313" key="9">
    <source>
        <dbReference type="Proteomes" id="UP000004525"/>
    </source>
</evidence>
<keyword evidence="9" id="KW-1185">Reference proteome</keyword>
<comment type="similarity">
    <text evidence="2">Belongs to the class-I pyridoxal-phosphate-dependent aminotransferase family.</text>
</comment>
<reference evidence="8" key="1">
    <citation type="submission" date="2009-01" db="EMBL/GenBank/DDBJ databases">
        <authorList>
            <person name="Qin X."/>
            <person name="Bachman B."/>
            <person name="Battles P."/>
            <person name="Bell A."/>
            <person name="Bess C."/>
            <person name="Bickham C."/>
            <person name="Chaboub L."/>
            <person name="Chen D."/>
            <person name="Coyle M."/>
            <person name="Deiros D.R."/>
            <person name="Dinh H."/>
            <person name="Forbes L."/>
            <person name="Fowler G."/>
            <person name="Francisco L."/>
            <person name="Fu Q."/>
            <person name="Gubbala S."/>
            <person name="Hale W."/>
            <person name="Han Y."/>
            <person name="Hemphill L."/>
            <person name="Highlander S.K."/>
            <person name="Hirani K."/>
            <person name="Hogues M."/>
            <person name="Jackson L."/>
            <person name="Jakkamsetti A."/>
            <person name="Javaid M."/>
            <person name="Jiang H."/>
            <person name="Korchina V."/>
            <person name="Kovar C."/>
            <person name="Lara F."/>
            <person name="Lee S."/>
            <person name="Mata R."/>
            <person name="Mathew T."/>
            <person name="Moen C."/>
            <person name="Morales K."/>
            <person name="Munidasa M."/>
            <person name="Nazareth L."/>
            <person name="Ngo R."/>
            <person name="Nguyen L."/>
            <person name="Okwuonu G."/>
            <person name="Ongeri F."/>
            <person name="Patil S."/>
            <person name="Petrosino J."/>
            <person name="Pham C."/>
            <person name="Pham P."/>
            <person name="Pu L.-L."/>
            <person name="Puazo M."/>
            <person name="Raj R."/>
            <person name="Reid J."/>
            <person name="Rouhana J."/>
            <person name="Saada N."/>
            <person name="Shang Y."/>
            <person name="Simmons D."/>
            <person name="Thornton R."/>
            <person name="Warren J."/>
            <person name="Weissenberger G."/>
            <person name="Zhang J."/>
            <person name="Zhang L."/>
            <person name="Zhou C."/>
            <person name="Zhu D."/>
            <person name="Muzny D."/>
            <person name="Worley K."/>
            <person name="Gibbs R."/>
        </authorList>
    </citation>
    <scope>NUCLEOTIDE SEQUENCE [LARGE SCALE GENOMIC DNA]</scope>
    <source>
        <strain evidence="8">LMS2-1</strain>
    </source>
</reference>
<dbReference type="PANTHER" id="PTHR42790">
    <property type="entry name" value="AMINOTRANSFERASE"/>
    <property type="match status" value="1"/>
</dbReference>
<organism evidence="8 9">
    <name type="scientific">Lacticaseibacillus rhamnosus (strain LMS2-1)</name>
    <dbReference type="NCBI Taxonomy" id="525361"/>
    <lineage>
        <taxon>Bacteria</taxon>
        <taxon>Bacillati</taxon>
        <taxon>Bacillota</taxon>
        <taxon>Bacilli</taxon>
        <taxon>Lactobacillales</taxon>
        <taxon>Lactobacillaceae</taxon>
        <taxon>Lacticaseibacillus</taxon>
    </lineage>
</organism>
<comment type="cofactor">
    <cofactor evidence="1">
        <name>pyridoxal 5'-phosphate</name>
        <dbReference type="ChEBI" id="CHEBI:597326"/>
    </cofactor>
</comment>
<sequence length="431" mass="47671">MNFYQRDNGIAINVWIGIRLGYTPDIKGGFIMKFAKRTQKTGNSGLEDLFAASGPNVISFAGGYPDRSLFPTQQLNQAFKHSFNSGDTELLQYASTQGYLPLREKIAARLRATGIPTRADNIMMTQGAQQGLDLVARLMLDSGDGLVVEAPTYLGALAAFNAYQPTYYEIPMQDDGMDINALQRVLMSHKVKFIYTVPDFQNPTGVVMSVAKRKALIRLANQYDVMILEDNPYRDLRYDGKPLPTIKSFDTQGRVVYLGSFSKILSPSLRMGWLVAAPDLLQELLALKGGSDLESSNLTMHGIDAYMAENDLDAHITEIQNRYREKKNAMVAAMNRYLPDEAHFTNPDGGFFLWLTMPAGFDMGAFMKQHLLPESNISYVPSANLYATSAQVNGARLNFTGPTLEQIDTGIKALGDALKTALQHHLVAEQA</sequence>
<evidence type="ECO:0000313" key="8">
    <source>
        <dbReference type="EMBL" id="EEN81183.1"/>
    </source>
</evidence>
<dbReference type="Gene3D" id="3.40.640.10">
    <property type="entry name" value="Type I PLP-dependent aspartate aminotransferase-like (Major domain)"/>
    <property type="match status" value="1"/>
</dbReference>
<dbReference type="Gene3D" id="3.90.1150.10">
    <property type="entry name" value="Aspartate Aminotransferase, domain 1"/>
    <property type="match status" value="1"/>
</dbReference>
<evidence type="ECO:0000259" key="7">
    <source>
        <dbReference type="Pfam" id="PF00155"/>
    </source>
</evidence>
<dbReference type="InterPro" id="IPR015422">
    <property type="entry name" value="PyrdxlP-dep_Trfase_small"/>
</dbReference>
<comment type="caution">
    <text evidence="8">The sequence shown here is derived from an EMBL/GenBank/DDBJ whole genome shotgun (WGS) entry which is preliminary data.</text>
</comment>
<dbReference type="HOGENOM" id="CLU_017584_0_6_9"/>
<gene>
    <name evidence="8" type="ORF">HMPREF0539_0675</name>
</gene>
<evidence type="ECO:0000256" key="1">
    <source>
        <dbReference type="ARBA" id="ARBA00001933"/>
    </source>
</evidence>
<dbReference type="InterPro" id="IPR004839">
    <property type="entry name" value="Aminotransferase_I/II_large"/>
</dbReference>
<evidence type="ECO:0000256" key="3">
    <source>
        <dbReference type="ARBA" id="ARBA00011738"/>
    </source>
</evidence>
<dbReference type="Proteomes" id="UP000004525">
    <property type="component" value="Unassembled WGS sequence"/>
</dbReference>
<accession>C2JUU1</accession>
<evidence type="ECO:0000256" key="5">
    <source>
        <dbReference type="ARBA" id="ARBA00022679"/>
    </source>
</evidence>
<keyword evidence="5 8" id="KW-0808">Transferase</keyword>
<dbReference type="GO" id="GO:1901605">
    <property type="term" value="P:alpha-amino acid metabolic process"/>
    <property type="evidence" value="ECO:0007669"/>
    <property type="project" value="TreeGrafter"/>
</dbReference>
<evidence type="ECO:0000256" key="6">
    <source>
        <dbReference type="ARBA" id="ARBA00022898"/>
    </source>
</evidence>
<dbReference type="InterPro" id="IPR015424">
    <property type="entry name" value="PyrdxlP-dep_Trfase"/>
</dbReference>
<dbReference type="PANTHER" id="PTHR42790:SF19">
    <property type="entry name" value="KYNURENINE_ALPHA-AMINOADIPATE AMINOTRANSFERASE, MITOCHONDRIAL"/>
    <property type="match status" value="1"/>
</dbReference>
<keyword evidence="6" id="KW-0663">Pyridoxal phosphate</keyword>
<feature type="domain" description="Aminotransferase class I/classII large" evidence="7">
    <location>
        <begin position="71"/>
        <end position="414"/>
    </location>
</feature>
<evidence type="ECO:0000256" key="4">
    <source>
        <dbReference type="ARBA" id="ARBA00022576"/>
    </source>
</evidence>
<dbReference type="InterPro" id="IPR050859">
    <property type="entry name" value="Class-I_PLP-dep_aminotransf"/>
</dbReference>
<keyword evidence="4 8" id="KW-0032">Aminotransferase</keyword>
<evidence type="ECO:0000256" key="2">
    <source>
        <dbReference type="ARBA" id="ARBA00007441"/>
    </source>
</evidence>
<dbReference type="CDD" id="cd00609">
    <property type="entry name" value="AAT_like"/>
    <property type="match status" value="1"/>
</dbReference>
<dbReference type="FunFam" id="3.40.640.10:FF:000053">
    <property type="entry name" value="Aminotransferase, class I"/>
    <property type="match status" value="1"/>
</dbReference>
<dbReference type="GO" id="GO:0008483">
    <property type="term" value="F:transaminase activity"/>
    <property type="evidence" value="ECO:0007669"/>
    <property type="project" value="UniProtKB-KW"/>
</dbReference>
<dbReference type="EC" id="2.6.1.-" evidence="8"/>
<dbReference type="InterPro" id="IPR015421">
    <property type="entry name" value="PyrdxlP-dep_Trfase_major"/>
</dbReference>
<dbReference type="EMBL" id="ACIZ01000023">
    <property type="protein sequence ID" value="EEN81183.1"/>
    <property type="molecule type" value="Genomic_DNA"/>
</dbReference>
<dbReference type="Pfam" id="PF00155">
    <property type="entry name" value="Aminotran_1_2"/>
    <property type="match status" value="1"/>
</dbReference>
<dbReference type="SUPFAM" id="SSF53383">
    <property type="entry name" value="PLP-dependent transferases"/>
    <property type="match status" value="1"/>
</dbReference>
<dbReference type="AlphaFoldDB" id="C2JUU1"/>
<proteinExistence type="inferred from homology"/>
<protein>
    <submittedName>
        <fullName evidence="8">Aminotransferase, class I/II</fullName>
        <ecNumber evidence="8">2.6.1.-</ecNumber>
    </submittedName>
</protein>
<dbReference type="GO" id="GO:0030170">
    <property type="term" value="F:pyridoxal phosphate binding"/>
    <property type="evidence" value="ECO:0007669"/>
    <property type="project" value="InterPro"/>
</dbReference>